<evidence type="ECO:0000313" key="2">
    <source>
        <dbReference type="EMBL" id="KAB5326776.1"/>
    </source>
</evidence>
<dbReference type="RefSeq" id="WP_016662422.1">
    <property type="nucleotide sequence ID" value="NZ_JADNNX010000050.1"/>
</dbReference>
<accession>A0A412SW99</accession>
<evidence type="ECO:0000313" key="3">
    <source>
        <dbReference type="Proteomes" id="UP000431177"/>
    </source>
</evidence>
<dbReference type="Proteomes" id="UP000431177">
    <property type="component" value="Unassembled WGS sequence"/>
</dbReference>
<dbReference type="Pfam" id="PF16819">
    <property type="entry name" value="DUF5074"/>
    <property type="match status" value="1"/>
</dbReference>
<organism evidence="2 3">
    <name type="scientific">Bacteroides stercoris</name>
    <dbReference type="NCBI Taxonomy" id="46506"/>
    <lineage>
        <taxon>Bacteria</taxon>
        <taxon>Pseudomonadati</taxon>
        <taxon>Bacteroidota</taxon>
        <taxon>Bacteroidia</taxon>
        <taxon>Bacteroidales</taxon>
        <taxon>Bacteroidaceae</taxon>
        <taxon>Bacteroides</taxon>
    </lineage>
</organism>
<protein>
    <submittedName>
        <fullName evidence="2">DUF5074 domain-containing protein</fullName>
    </submittedName>
</protein>
<dbReference type="AlphaFoldDB" id="A0A412SW99"/>
<feature type="domain" description="DUF4988" evidence="1">
    <location>
        <begin position="30"/>
        <end position="135"/>
    </location>
</feature>
<name>A0A412SW99_BACSE</name>
<dbReference type="InterPro" id="IPR031815">
    <property type="entry name" value="DUF5074"/>
</dbReference>
<dbReference type="Gene3D" id="2.130.10.10">
    <property type="entry name" value="YVTN repeat-like/Quinoprotein amine dehydrogenase"/>
    <property type="match status" value="1"/>
</dbReference>
<dbReference type="PROSITE" id="PS51257">
    <property type="entry name" value="PROKAR_LIPOPROTEIN"/>
    <property type="match status" value="1"/>
</dbReference>
<dbReference type="InterPro" id="IPR015943">
    <property type="entry name" value="WD40/YVTN_repeat-like_dom_sf"/>
</dbReference>
<dbReference type="EMBL" id="WCLA01000022">
    <property type="protein sequence ID" value="KAB5326776.1"/>
    <property type="molecule type" value="Genomic_DNA"/>
</dbReference>
<gene>
    <name evidence="2" type="ORF">F9950_11045</name>
</gene>
<dbReference type="SUPFAM" id="SSF101898">
    <property type="entry name" value="NHL repeat"/>
    <property type="match status" value="1"/>
</dbReference>
<comment type="caution">
    <text evidence="2">The sequence shown here is derived from an EMBL/GenBank/DDBJ whole genome shotgun (WGS) entry which is preliminary data.</text>
</comment>
<sequence>MYLNKLFKLLVLLIGLTFSFTACDDHYDELKGDINDIYGQIDELKTDIEALKGQVNSIQGIVDAINGGKVVTDVKETEDGRGYVITFNDASTIEVMKKTNGSAISIMEVEGVYYWAIVTNDIPAQLLNEAGEPITVTDNTVELTLDEHGYLTLNGKRVTDANDDFVRFKKGESGAFFKDIIVTDKSVTFVLPDDSQIVLNKETGTFLRFDTDQKMPFYLLKPGRETRINIKFSANLKTLEVLSAPEGWTTNVHRANSYVAVTPPANATMGLGELRLQGTDENGLVYLAIARVSVKGSGFADPAGVFILNEGNMTTENGSLIYIDKEGKVLDYAYRTMNGTELGNVTQDIYIFNKKMYIISQNGKTNAVGTGFDNDGMLVVANSETLVKEATFNEELSALNWPTHIAVLDEKNIFIRDNYGVHLFDSEAGIETLIEGSKGAGKLTMAVADGKVFAIAGSKLLVLEKGKTTVGKTIDMGQQIAAVAKANDGNLWVSMQGSPAKIAKVNSKTGESIKTNVVTEVNLNAGVGAGCSITAYQNKLYYSGLGSKIYRHDFETGTTTMLGDVKEFNSEMTMTYNPIAVHPITGHIYMNRIKGYGWNFLINSIFELEDTGNGLKIVHEYRDYTHFPAGIFFPASFPQAAGE</sequence>
<reference evidence="2 3" key="1">
    <citation type="journal article" date="2019" name="Nat. Med.">
        <title>A library of human gut bacterial isolates paired with longitudinal multiomics data enables mechanistic microbiome research.</title>
        <authorList>
            <person name="Poyet M."/>
            <person name="Groussin M."/>
            <person name="Gibbons S.M."/>
            <person name="Avila-Pacheco J."/>
            <person name="Jiang X."/>
            <person name="Kearney S.M."/>
            <person name="Perrotta A.R."/>
            <person name="Berdy B."/>
            <person name="Zhao S."/>
            <person name="Lieberman T.D."/>
            <person name="Swanson P.K."/>
            <person name="Smith M."/>
            <person name="Roesemann S."/>
            <person name="Alexander J.E."/>
            <person name="Rich S.A."/>
            <person name="Livny J."/>
            <person name="Vlamakis H."/>
            <person name="Clish C."/>
            <person name="Bullock K."/>
            <person name="Deik A."/>
            <person name="Scott J."/>
            <person name="Pierce K.A."/>
            <person name="Xavier R.J."/>
            <person name="Alm E.J."/>
        </authorList>
    </citation>
    <scope>NUCLEOTIDE SEQUENCE [LARGE SCALE GENOMIC DNA]</scope>
    <source>
        <strain evidence="2 3">BIOML-A2</strain>
    </source>
</reference>
<proteinExistence type="predicted"/>
<dbReference type="Pfam" id="PF16378">
    <property type="entry name" value="DUF4988"/>
    <property type="match status" value="1"/>
</dbReference>
<evidence type="ECO:0000259" key="1">
    <source>
        <dbReference type="Pfam" id="PF16378"/>
    </source>
</evidence>
<dbReference type="InterPro" id="IPR032149">
    <property type="entry name" value="DUF4988"/>
</dbReference>